<keyword evidence="1" id="KW-0175">Coiled coil</keyword>
<dbReference type="PROSITE" id="PS50191">
    <property type="entry name" value="CRAL_TRIO"/>
    <property type="match status" value="1"/>
</dbReference>
<dbReference type="InterPro" id="IPR011074">
    <property type="entry name" value="CRAL/TRIO_N_dom"/>
</dbReference>
<protein>
    <submittedName>
        <fullName evidence="3">Clavesin-1</fullName>
    </submittedName>
</protein>
<evidence type="ECO:0000313" key="3">
    <source>
        <dbReference type="EMBL" id="AEY59450.1"/>
    </source>
</evidence>
<dbReference type="InterPro" id="IPR001251">
    <property type="entry name" value="CRAL-TRIO_dom"/>
</dbReference>
<organism evidence="3">
    <name type="scientific">Apis cerana</name>
    <name type="common">Indian honeybee</name>
    <dbReference type="NCBI Taxonomy" id="7461"/>
    <lineage>
        <taxon>Eukaryota</taxon>
        <taxon>Metazoa</taxon>
        <taxon>Ecdysozoa</taxon>
        <taxon>Arthropoda</taxon>
        <taxon>Hexapoda</taxon>
        <taxon>Insecta</taxon>
        <taxon>Pterygota</taxon>
        <taxon>Neoptera</taxon>
        <taxon>Endopterygota</taxon>
        <taxon>Hymenoptera</taxon>
        <taxon>Apocrita</taxon>
        <taxon>Aculeata</taxon>
        <taxon>Apoidea</taxon>
        <taxon>Anthophila</taxon>
        <taxon>Apidae</taxon>
        <taxon>Apis</taxon>
    </lineage>
</organism>
<dbReference type="OrthoDB" id="75724at2759"/>
<dbReference type="Pfam" id="PF00650">
    <property type="entry name" value="CRAL_TRIO"/>
    <property type="match status" value="1"/>
</dbReference>
<dbReference type="AlphaFoldDB" id="V9IED9"/>
<dbReference type="SMART" id="SM00516">
    <property type="entry name" value="SEC14"/>
    <property type="match status" value="1"/>
</dbReference>
<dbReference type="KEGG" id="acer:107995156"/>
<dbReference type="PANTHER" id="PTHR10174:SF212">
    <property type="entry name" value="MIP26555P1"/>
    <property type="match status" value="1"/>
</dbReference>
<dbReference type="GO" id="GO:0016020">
    <property type="term" value="C:membrane"/>
    <property type="evidence" value="ECO:0007669"/>
    <property type="project" value="TreeGrafter"/>
</dbReference>
<evidence type="ECO:0000256" key="1">
    <source>
        <dbReference type="SAM" id="Coils"/>
    </source>
</evidence>
<evidence type="ECO:0000259" key="2">
    <source>
        <dbReference type="PROSITE" id="PS50191"/>
    </source>
</evidence>
<reference evidence="3" key="1">
    <citation type="submission" date="2011-11" db="EMBL/GenBank/DDBJ databases">
        <title>Decoding the brain transcriptome of the Eastern honeybee (Apis cerana) based on pyrosequencing.</title>
        <authorList>
            <person name="Sun L."/>
            <person name="Zheng H."/>
            <person name="Wang Y."/>
            <person name="Xie X."/>
            <person name="Zhu Y."/>
            <person name="Gu W."/>
            <person name="Wang S."/>
        </authorList>
    </citation>
    <scope>NUCLEOTIDE SEQUENCE</scope>
    <source>
        <tissue evidence="3">Brain</tissue>
    </source>
</reference>
<name>V9IED9_APICE</name>
<sequence length="285" mass="33650">MSFDLDLKLPGPEALAVAEKELRETEENVKDALAKLRTYLEEDKTLHFGMDDEFLIIFLRPCKFYAKSAYELMRRVAEFKEKNSSILKNLMPNDEEELITKHNVVNVIKERDHKGRRILVVQCGKNWNTSAVNSDQIFRLFYLIHELAMLEPETQIYGTIVILDFEGLSMKQVMAITPNFCMKLLNFIQDAMPLRLKEIHIVKQSLLFNMVWQMIKPFVREKMKNRIFFHGNKMSSFHNYIPASYLPENYGGELPKINYTSADWYPVLLKYEDKIKQWNTYGFRQ</sequence>
<accession>V9IED9</accession>
<dbReference type="PRINTS" id="PR00180">
    <property type="entry name" value="CRETINALDHBP"/>
</dbReference>
<dbReference type="Gene3D" id="3.40.525.10">
    <property type="entry name" value="CRAL-TRIO lipid binding domain"/>
    <property type="match status" value="1"/>
</dbReference>
<proteinExistence type="evidence at transcript level"/>
<dbReference type="EMBL" id="JR041453">
    <property type="protein sequence ID" value="AEY59450.1"/>
    <property type="molecule type" value="mRNA"/>
</dbReference>
<gene>
    <name evidence="3" type="ORF">ACCB02659</name>
</gene>
<feature type="domain" description="CRAL-TRIO" evidence="2">
    <location>
        <begin position="95"/>
        <end position="258"/>
    </location>
</feature>
<dbReference type="SUPFAM" id="SSF52087">
    <property type="entry name" value="CRAL/TRIO domain"/>
    <property type="match status" value="1"/>
</dbReference>
<dbReference type="PANTHER" id="PTHR10174">
    <property type="entry name" value="ALPHA-TOCOPHEROL TRANSFER PROTEIN-RELATED"/>
    <property type="match status" value="1"/>
</dbReference>
<dbReference type="Gene3D" id="1.20.5.1200">
    <property type="entry name" value="Alpha-tocopherol transfer"/>
    <property type="match status" value="1"/>
</dbReference>
<dbReference type="GO" id="GO:1902936">
    <property type="term" value="F:phosphatidylinositol bisphosphate binding"/>
    <property type="evidence" value="ECO:0007669"/>
    <property type="project" value="TreeGrafter"/>
</dbReference>
<dbReference type="CDD" id="cd00170">
    <property type="entry name" value="SEC14"/>
    <property type="match status" value="1"/>
</dbReference>
<dbReference type="InterPro" id="IPR036273">
    <property type="entry name" value="CRAL/TRIO_N_dom_sf"/>
</dbReference>
<dbReference type="Gene3D" id="1.10.8.20">
    <property type="entry name" value="N-terminal domain of phosphatidylinositol transfer protein sec14p"/>
    <property type="match status" value="1"/>
</dbReference>
<dbReference type="SUPFAM" id="SSF46938">
    <property type="entry name" value="CRAL/TRIO N-terminal domain"/>
    <property type="match status" value="1"/>
</dbReference>
<dbReference type="SMART" id="SM01100">
    <property type="entry name" value="CRAL_TRIO_N"/>
    <property type="match status" value="1"/>
</dbReference>
<feature type="coiled-coil region" evidence="1">
    <location>
        <begin position="15"/>
        <end position="42"/>
    </location>
</feature>
<dbReference type="InterPro" id="IPR036865">
    <property type="entry name" value="CRAL-TRIO_dom_sf"/>
</dbReference>